<feature type="compositionally biased region" description="Basic and acidic residues" evidence="1">
    <location>
        <begin position="146"/>
        <end position="158"/>
    </location>
</feature>
<feature type="compositionally biased region" description="Polar residues" evidence="1">
    <location>
        <begin position="71"/>
        <end position="80"/>
    </location>
</feature>
<protein>
    <submittedName>
        <fullName evidence="2">Uncharacterized protein</fullName>
    </submittedName>
</protein>
<gene>
    <name evidence="2" type="ORF">V7x_34060</name>
</gene>
<proteinExistence type="predicted"/>
<name>A0A5C6FM47_9PLAN</name>
<sequence>MRNLFIIGLLVVGASTAGWFTIEKDGEDTGIKFDTSEIKSDLSKLRERGREYLDKHRTENGEGGQGDEASWTDQWRSQPDSGFDDRNQAYQDDRWNDDRTAQSWQDDRSSWDRDYQGTAYRDDRYSGETYSNRRPPWNNEPAPPRDGGRYDEYGRQPY</sequence>
<dbReference type="AlphaFoldDB" id="A0A5C6FM47"/>
<dbReference type="EMBL" id="SJPZ01000002">
    <property type="protein sequence ID" value="TWU61718.1"/>
    <property type="molecule type" value="Genomic_DNA"/>
</dbReference>
<evidence type="ECO:0000313" key="3">
    <source>
        <dbReference type="Proteomes" id="UP000316476"/>
    </source>
</evidence>
<dbReference type="RefSeq" id="WP_146414530.1">
    <property type="nucleotide sequence ID" value="NZ_SJPZ01000002.1"/>
</dbReference>
<comment type="caution">
    <text evidence="2">The sequence shown here is derived from an EMBL/GenBank/DDBJ whole genome shotgun (WGS) entry which is preliminary data.</text>
</comment>
<organism evidence="2 3">
    <name type="scientific">Crateriforma conspicua</name>
    <dbReference type="NCBI Taxonomy" id="2527996"/>
    <lineage>
        <taxon>Bacteria</taxon>
        <taxon>Pseudomonadati</taxon>
        <taxon>Planctomycetota</taxon>
        <taxon>Planctomycetia</taxon>
        <taxon>Planctomycetales</taxon>
        <taxon>Planctomycetaceae</taxon>
        <taxon>Crateriforma</taxon>
    </lineage>
</organism>
<reference evidence="2 3" key="1">
    <citation type="submission" date="2019-02" db="EMBL/GenBank/DDBJ databases">
        <title>Deep-cultivation of Planctomycetes and their phenomic and genomic characterization uncovers novel biology.</title>
        <authorList>
            <person name="Wiegand S."/>
            <person name="Jogler M."/>
            <person name="Boedeker C."/>
            <person name="Pinto D."/>
            <person name="Vollmers J."/>
            <person name="Rivas-Marin E."/>
            <person name="Kohn T."/>
            <person name="Peeters S.H."/>
            <person name="Heuer A."/>
            <person name="Rast P."/>
            <person name="Oberbeckmann S."/>
            <person name="Bunk B."/>
            <person name="Jeske O."/>
            <person name="Meyerdierks A."/>
            <person name="Storesund J.E."/>
            <person name="Kallscheuer N."/>
            <person name="Luecker S."/>
            <person name="Lage O.M."/>
            <person name="Pohl T."/>
            <person name="Merkel B.J."/>
            <person name="Hornburger P."/>
            <person name="Mueller R.-W."/>
            <person name="Bruemmer F."/>
            <person name="Labrenz M."/>
            <person name="Spormann A.M."/>
            <person name="Op Den Camp H."/>
            <person name="Overmann J."/>
            <person name="Amann R."/>
            <person name="Jetten M.S.M."/>
            <person name="Mascher T."/>
            <person name="Medema M.H."/>
            <person name="Devos D.P."/>
            <person name="Kaster A.-K."/>
            <person name="Ovreas L."/>
            <person name="Rohde M."/>
            <person name="Galperin M.Y."/>
            <person name="Jogler C."/>
        </authorList>
    </citation>
    <scope>NUCLEOTIDE SEQUENCE [LARGE SCALE GENOMIC DNA]</scope>
    <source>
        <strain evidence="2 3">V7</strain>
    </source>
</reference>
<accession>A0A5C6FM47</accession>
<feature type="compositionally biased region" description="Basic and acidic residues" evidence="1">
    <location>
        <begin position="83"/>
        <end position="126"/>
    </location>
</feature>
<evidence type="ECO:0000256" key="1">
    <source>
        <dbReference type="SAM" id="MobiDB-lite"/>
    </source>
</evidence>
<feature type="region of interest" description="Disordered" evidence="1">
    <location>
        <begin position="53"/>
        <end position="158"/>
    </location>
</feature>
<evidence type="ECO:0000313" key="2">
    <source>
        <dbReference type="EMBL" id="TWU61718.1"/>
    </source>
</evidence>
<dbReference type="Proteomes" id="UP000316476">
    <property type="component" value="Unassembled WGS sequence"/>
</dbReference>
<dbReference type="OrthoDB" id="292350at2"/>